<feature type="transmembrane region" description="Helical" evidence="2">
    <location>
        <begin position="6"/>
        <end position="27"/>
    </location>
</feature>
<gene>
    <name evidence="4" type="ORF">GCM10025778_08650</name>
</gene>
<feature type="transmembrane region" description="Helical" evidence="2">
    <location>
        <begin position="34"/>
        <end position="57"/>
    </location>
</feature>
<name>A0ABP9THC0_9MICC</name>
<reference evidence="5" key="1">
    <citation type="journal article" date="2019" name="Int. J. Syst. Evol. Microbiol.">
        <title>The Global Catalogue of Microorganisms (GCM) 10K type strain sequencing project: providing services to taxonomists for standard genome sequencing and annotation.</title>
        <authorList>
            <consortium name="The Broad Institute Genomics Platform"/>
            <consortium name="The Broad Institute Genome Sequencing Center for Infectious Disease"/>
            <person name="Wu L."/>
            <person name="Ma J."/>
        </authorList>
    </citation>
    <scope>NUCLEOTIDE SEQUENCE [LARGE SCALE GENOMIC DNA]</scope>
    <source>
        <strain evidence="5">JCM 18952</strain>
    </source>
</reference>
<dbReference type="Proteomes" id="UP001501257">
    <property type="component" value="Unassembled WGS sequence"/>
</dbReference>
<evidence type="ECO:0000313" key="4">
    <source>
        <dbReference type="EMBL" id="GAA5226334.1"/>
    </source>
</evidence>
<keyword evidence="5" id="KW-1185">Reference proteome</keyword>
<dbReference type="EMBL" id="BAABLK010000016">
    <property type="protein sequence ID" value="GAA5226334.1"/>
    <property type="molecule type" value="Genomic_DNA"/>
</dbReference>
<dbReference type="Gene3D" id="2.60.40.1240">
    <property type="match status" value="1"/>
</dbReference>
<keyword evidence="2" id="KW-0472">Membrane</keyword>
<proteinExistence type="predicted"/>
<evidence type="ECO:0000256" key="1">
    <source>
        <dbReference type="ARBA" id="ARBA00022729"/>
    </source>
</evidence>
<dbReference type="InterPro" id="IPR029050">
    <property type="entry name" value="Immunoprotect_excell_Ig-like"/>
</dbReference>
<dbReference type="Pfam" id="PF11611">
    <property type="entry name" value="DUF4352"/>
    <property type="match status" value="1"/>
</dbReference>
<dbReference type="InterPro" id="IPR029051">
    <property type="entry name" value="DUF4352"/>
</dbReference>
<organism evidence="4 5">
    <name type="scientific">Paeniglutamicibacter antarcticus</name>
    <dbReference type="NCBI Taxonomy" id="494023"/>
    <lineage>
        <taxon>Bacteria</taxon>
        <taxon>Bacillati</taxon>
        <taxon>Actinomycetota</taxon>
        <taxon>Actinomycetes</taxon>
        <taxon>Micrococcales</taxon>
        <taxon>Micrococcaceae</taxon>
        <taxon>Paeniglutamicibacter</taxon>
    </lineage>
</organism>
<evidence type="ECO:0000256" key="2">
    <source>
        <dbReference type="SAM" id="Phobius"/>
    </source>
</evidence>
<comment type="caution">
    <text evidence="4">The sequence shown here is derived from an EMBL/GenBank/DDBJ whole genome shotgun (WGS) entry which is preliminary data.</text>
</comment>
<sequence>MPIINNFAAFLGLVALVLGIISLIVAAKRNGSKGLGIASSIIAVTAIVLVFITQAAYSAVIDEVSTASEDSVNGEAAPPAKVVEQATDPAQVLTLGKPAEIGEYTVTVDSVSLDSTKEVAAANQFNDKATGQYVLVDLSVVYTGADEGDAWIDLMPKLVGSDARIYDSSTSMAVPPKPATDAPTLTNGGKASYQVLFDVPAEAVADAKIRVSELLSFNDQSALWATK</sequence>
<keyword evidence="1" id="KW-0732">Signal</keyword>
<protein>
    <recommendedName>
        <fullName evidence="3">DUF4352 domain-containing protein</fullName>
    </recommendedName>
</protein>
<evidence type="ECO:0000259" key="3">
    <source>
        <dbReference type="Pfam" id="PF11611"/>
    </source>
</evidence>
<accession>A0ABP9THC0</accession>
<keyword evidence="2" id="KW-0812">Transmembrane</keyword>
<keyword evidence="2" id="KW-1133">Transmembrane helix</keyword>
<feature type="domain" description="DUF4352" evidence="3">
    <location>
        <begin position="95"/>
        <end position="211"/>
    </location>
</feature>
<evidence type="ECO:0000313" key="5">
    <source>
        <dbReference type="Proteomes" id="UP001501257"/>
    </source>
</evidence>
<dbReference type="RefSeq" id="WP_210102085.1">
    <property type="nucleotide sequence ID" value="NZ_BAABLK010000016.1"/>
</dbReference>